<keyword evidence="3" id="KW-0949">S-adenosyl-L-methionine</keyword>
<keyword evidence="6" id="KW-0408">Iron</keyword>
<protein>
    <submittedName>
        <fullName evidence="10">Radical SAM protein</fullName>
    </submittedName>
</protein>
<dbReference type="InterPro" id="IPR013785">
    <property type="entry name" value="Aldolase_TIM"/>
</dbReference>
<dbReference type="Proteomes" id="UP001053296">
    <property type="component" value="Chromosome"/>
</dbReference>
<evidence type="ECO:0000259" key="8">
    <source>
        <dbReference type="Pfam" id="PF04055"/>
    </source>
</evidence>
<gene>
    <name evidence="10" type="ORF">PSDVSF_10790</name>
</gene>
<dbReference type="Pfam" id="PF13186">
    <property type="entry name" value="SPASM"/>
    <property type="match status" value="1"/>
</dbReference>
<evidence type="ECO:0000313" key="10">
    <source>
        <dbReference type="EMBL" id="BCS87837.1"/>
    </source>
</evidence>
<dbReference type="InterPro" id="IPR023885">
    <property type="entry name" value="4Fe4S-binding_SPASM_dom"/>
</dbReference>
<dbReference type="InterPro" id="IPR007197">
    <property type="entry name" value="rSAM"/>
</dbReference>
<organism evidence="10 11">
    <name type="scientific">Pseudodesulfovibrio sediminis</name>
    <dbReference type="NCBI Taxonomy" id="2810563"/>
    <lineage>
        <taxon>Bacteria</taxon>
        <taxon>Pseudomonadati</taxon>
        <taxon>Thermodesulfobacteriota</taxon>
        <taxon>Desulfovibrionia</taxon>
        <taxon>Desulfovibrionales</taxon>
        <taxon>Desulfovibrionaceae</taxon>
    </lineage>
</organism>
<sequence length="442" mass="49752">MTKCSTRSSQPFPARLQVEVTTRCNMRCSMCFKFAPDSEIPELDLDLATFKRLKPALEKCEALVLSGIGEPLLNPELADMAAFARQVMPENGWIGFQTNGLLMTEERADSLIRSGVDTFCISVDSLKPCTTESGELHGEVHVDRLVRTFDQLKVAGRTHGRALKLGVEFVLMADTVAQLPDVVRWAGEQECDFVIVSHVLVHDESLHAQSLFNPNPPSVTALFDEWQAKAQAEGLDMHDQEGLAWKFIKTPKQKRLSELVREFRATALKDGSWVHLGHLLEWDKRELSGANEAVRQICAKAEHLASELGIEMRMPPLMAQDERRCGFMEDSVAFVTSEGDVSPCQFLWHQYSCQLDGGKKIIKPWKFGNIREQDLGEIWRSEPYAGFREEALKYEYPYCSNCPFVPCDDITGTVYDFEYDCLGVTIPCGHCLWCMGGLQCLL</sequence>
<dbReference type="SFLD" id="SFLDG01067">
    <property type="entry name" value="SPASM/twitch_domain_containing"/>
    <property type="match status" value="1"/>
</dbReference>
<dbReference type="Pfam" id="PF04055">
    <property type="entry name" value="Radical_SAM"/>
    <property type="match status" value="1"/>
</dbReference>
<evidence type="ECO:0000256" key="2">
    <source>
        <dbReference type="ARBA" id="ARBA00022485"/>
    </source>
</evidence>
<dbReference type="InterPro" id="IPR050377">
    <property type="entry name" value="Radical_SAM_PqqE_MftC-like"/>
</dbReference>
<dbReference type="PANTHER" id="PTHR11228:SF7">
    <property type="entry name" value="PQQA PEPTIDE CYCLASE"/>
    <property type="match status" value="1"/>
</dbReference>
<comment type="cofactor">
    <cofactor evidence="1">
        <name>[4Fe-4S] cluster</name>
        <dbReference type="ChEBI" id="CHEBI:49883"/>
    </cofactor>
</comment>
<dbReference type="SFLD" id="SFLDS00029">
    <property type="entry name" value="Radical_SAM"/>
    <property type="match status" value="1"/>
</dbReference>
<evidence type="ECO:0000256" key="3">
    <source>
        <dbReference type="ARBA" id="ARBA00022691"/>
    </source>
</evidence>
<dbReference type="InterPro" id="IPR058240">
    <property type="entry name" value="rSAM_sf"/>
</dbReference>
<evidence type="ECO:0000256" key="7">
    <source>
        <dbReference type="ARBA" id="ARBA00023014"/>
    </source>
</evidence>
<dbReference type="Gene3D" id="3.20.20.70">
    <property type="entry name" value="Aldolase class I"/>
    <property type="match status" value="1"/>
</dbReference>
<dbReference type="InterPro" id="IPR034391">
    <property type="entry name" value="AdoMet-like_SPASM_containing"/>
</dbReference>
<keyword evidence="4" id="KW-0479">Metal-binding</keyword>
<evidence type="ECO:0000256" key="6">
    <source>
        <dbReference type="ARBA" id="ARBA00023004"/>
    </source>
</evidence>
<reference evidence="10" key="1">
    <citation type="journal article" date="2022" name="Arch. Microbiol.">
        <title>Pseudodesulfovibrio sediminis sp. nov., a mesophilic and neutrophilic sulfate-reducing bacterium isolated from sediment of a brackish lake.</title>
        <authorList>
            <person name="Takahashi A."/>
            <person name="Kojima H."/>
            <person name="Watanabe M."/>
            <person name="Fukui M."/>
        </authorList>
    </citation>
    <scope>NUCLEOTIDE SEQUENCE</scope>
    <source>
        <strain evidence="10">SF6</strain>
    </source>
</reference>
<evidence type="ECO:0000259" key="9">
    <source>
        <dbReference type="Pfam" id="PF13186"/>
    </source>
</evidence>
<dbReference type="InterPro" id="IPR000385">
    <property type="entry name" value="MoaA_NifB_PqqE_Fe-S-bd_CS"/>
</dbReference>
<dbReference type="CDD" id="cd01335">
    <property type="entry name" value="Radical_SAM"/>
    <property type="match status" value="1"/>
</dbReference>
<evidence type="ECO:0000256" key="5">
    <source>
        <dbReference type="ARBA" id="ARBA00023002"/>
    </source>
</evidence>
<feature type="domain" description="Radical SAM core" evidence="8">
    <location>
        <begin position="18"/>
        <end position="156"/>
    </location>
</feature>
<dbReference type="PANTHER" id="PTHR11228">
    <property type="entry name" value="RADICAL SAM DOMAIN PROTEIN"/>
    <property type="match status" value="1"/>
</dbReference>
<evidence type="ECO:0000313" key="11">
    <source>
        <dbReference type="Proteomes" id="UP001053296"/>
    </source>
</evidence>
<dbReference type="SFLD" id="SFLDG01387">
    <property type="entry name" value="BtrN-like_SPASM_domain_contain"/>
    <property type="match status" value="1"/>
</dbReference>
<dbReference type="NCBIfam" id="TIGR04311">
    <property type="entry name" value="rSAM_Geo_metal"/>
    <property type="match status" value="1"/>
</dbReference>
<accession>A0ABM7P4R0</accession>
<name>A0ABM7P4R0_9BACT</name>
<dbReference type="PROSITE" id="PS01305">
    <property type="entry name" value="MOAA_NIFB_PQQE"/>
    <property type="match status" value="1"/>
</dbReference>
<keyword evidence="2" id="KW-0004">4Fe-4S</keyword>
<dbReference type="RefSeq" id="WP_229594573.1">
    <property type="nucleotide sequence ID" value="NZ_AP024485.1"/>
</dbReference>
<dbReference type="InterPro" id="IPR027586">
    <property type="entry name" value="rSAM_metal_mat"/>
</dbReference>
<keyword evidence="11" id="KW-1185">Reference proteome</keyword>
<evidence type="ECO:0000256" key="4">
    <source>
        <dbReference type="ARBA" id="ARBA00022723"/>
    </source>
</evidence>
<dbReference type="SUPFAM" id="SSF102114">
    <property type="entry name" value="Radical SAM enzymes"/>
    <property type="match status" value="2"/>
</dbReference>
<proteinExistence type="predicted"/>
<dbReference type="EMBL" id="AP024485">
    <property type="protein sequence ID" value="BCS87837.1"/>
    <property type="molecule type" value="Genomic_DNA"/>
</dbReference>
<dbReference type="CDD" id="cd21121">
    <property type="entry name" value="SPASM_Cmo-like"/>
    <property type="match status" value="1"/>
</dbReference>
<keyword evidence="5" id="KW-0560">Oxidoreductase</keyword>
<evidence type="ECO:0000256" key="1">
    <source>
        <dbReference type="ARBA" id="ARBA00001966"/>
    </source>
</evidence>
<keyword evidence="7" id="KW-0411">Iron-sulfur</keyword>
<feature type="domain" description="4Fe4S-binding SPASM" evidence="9">
    <location>
        <begin position="325"/>
        <end position="403"/>
    </location>
</feature>